<dbReference type="PROSITE" id="PS00018">
    <property type="entry name" value="EF_HAND_1"/>
    <property type="match status" value="2"/>
</dbReference>
<evidence type="ECO:0000259" key="8">
    <source>
        <dbReference type="PROSITE" id="PS50003"/>
    </source>
</evidence>
<evidence type="ECO:0000313" key="12">
    <source>
        <dbReference type="Proteomes" id="UP001150062"/>
    </source>
</evidence>
<dbReference type="SUPFAM" id="SSF50729">
    <property type="entry name" value="PH domain-like"/>
    <property type="match status" value="4"/>
</dbReference>
<dbReference type="Gene3D" id="2.30.29.30">
    <property type="entry name" value="Pleckstrin-homology domain (PH domain)/Phosphotyrosine-binding domain (PTB)"/>
    <property type="match status" value="3"/>
</dbReference>
<sequence>MKIYIITESARTITLEVSESTEIMHIKFQIMINEGTPIELQKIVFDELELEEKRTLKSYSIVDNSTLYLFRLERQVGEADMTDEQKLHKLYNFSMSQKSKKIELNDSSSSEDSSNNSGKKKQMNSPLLARMKPKGMQNRLKDLVVAQIQMKNEDLIEKVHDNCKKEGWIRIKFKHKGSFQKVYVVLRNDHHCYYFSSKKKTINPKGVINLLDTYFYAKEKSKTFQLIHHDSNYLVFKCKTDKETKEWVKAFRSSGRKISPYIHHKQNRTFITGYCMKEGGSYKSWKKRWIKVTENFFMYYQNEEADYPINTISLANAVVQIEFNSMQEKKVLKIHFPKRRDYLLYPVSDNKKEYDDLLQHWYLRIKIQAKKSTLEIQKHSKMYLKKENFYDGYLLISKGSEEPNEHWAILDGFLLSWYKTETKLGEPLDSISCLNLKVTIKKTNDADYMLLEHPSFQRPLTVSASDPIEFETFLETLREVIRKYSILIKQYQNYEKENYLSISENGNKYVRRFFKIKNNHFIGYQSKSDQNSSLIEIPLKGAQIIPWFNGRRHCEFQIKILKNKNNNNSSSSSSSSSNSNKQKKKIYKFFANSRKDFDQWVLSLHVAVTKADNIDIDKIKILEKSKTRLTKTDLVKLRGISEFSDKELNSLYKKFISEYNRGKMNQEMFKIFAHGLNIKSPTSIELLYFGMDRDKNGLIDFEEIVLGLHCLTKGTDEEKCEFAFFCYDADGKYAVSLNDLWRVVCLLEPSFNFEEEVDPRVSIAFQNLDNDNNGTLELSEFRDASLKGYSFLVEIIPFIKLSKKRRRKSTKDHK</sequence>
<dbReference type="SMART" id="SM00213">
    <property type="entry name" value="UBQ"/>
    <property type="match status" value="1"/>
</dbReference>
<dbReference type="SMART" id="SM00233">
    <property type="entry name" value="PH"/>
    <property type="match status" value="4"/>
</dbReference>
<dbReference type="PROSITE" id="PS50222">
    <property type="entry name" value="EF_HAND_2"/>
    <property type="match status" value="2"/>
</dbReference>
<feature type="compositionally biased region" description="Low complexity" evidence="7">
    <location>
        <begin position="105"/>
        <end position="117"/>
    </location>
</feature>
<dbReference type="InterPro" id="IPR018247">
    <property type="entry name" value="EF_Hand_1_Ca_BS"/>
</dbReference>
<dbReference type="Gene3D" id="1.10.238.10">
    <property type="entry name" value="EF-hand"/>
    <property type="match status" value="1"/>
</dbReference>
<dbReference type="SUPFAM" id="SSF54236">
    <property type="entry name" value="Ubiquitin-like"/>
    <property type="match status" value="1"/>
</dbReference>
<dbReference type="CDD" id="cd00821">
    <property type="entry name" value="PH"/>
    <property type="match status" value="1"/>
</dbReference>
<dbReference type="InterPro" id="IPR019956">
    <property type="entry name" value="Ubiquitin_dom"/>
</dbReference>
<dbReference type="SUPFAM" id="SSF47473">
    <property type="entry name" value="EF-hand"/>
    <property type="match status" value="1"/>
</dbReference>
<feature type="domain" description="PH" evidence="8">
    <location>
        <begin position="493"/>
        <end position="609"/>
    </location>
</feature>
<evidence type="ECO:0000313" key="11">
    <source>
        <dbReference type="EMBL" id="KAJ6242361.1"/>
    </source>
</evidence>
<feature type="region of interest" description="Disordered" evidence="7">
    <location>
        <begin position="101"/>
        <end position="127"/>
    </location>
</feature>
<dbReference type="InterPro" id="IPR011992">
    <property type="entry name" value="EF-hand-dom_pair"/>
</dbReference>
<feature type="domain" description="EF-hand" evidence="10">
    <location>
        <begin position="691"/>
        <end position="714"/>
    </location>
</feature>
<dbReference type="Pfam" id="PF00240">
    <property type="entry name" value="ubiquitin"/>
    <property type="match status" value="1"/>
</dbReference>
<dbReference type="PROSITE" id="PS50053">
    <property type="entry name" value="UBIQUITIN_2"/>
    <property type="match status" value="1"/>
</dbReference>
<evidence type="ECO:0000256" key="3">
    <source>
        <dbReference type="ARBA" id="ARBA00022723"/>
    </source>
</evidence>
<gene>
    <name evidence="11" type="ORF">M0813_22499</name>
</gene>
<dbReference type="InterPro" id="IPR029071">
    <property type="entry name" value="Ubiquitin-like_domsf"/>
</dbReference>
<protein>
    <submittedName>
        <fullName evidence="11">Sesquipedalian</fullName>
    </submittedName>
</protein>
<dbReference type="Proteomes" id="UP001150062">
    <property type="component" value="Unassembled WGS sequence"/>
</dbReference>
<dbReference type="Pfam" id="PF00169">
    <property type="entry name" value="PH"/>
    <property type="match status" value="2"/>
</dbReference>
<evidence type="ECO:0000256" key="1">
    <source>
        <dbReference type="ARBA" id="ARBA00006049"/>
    </source>
</evidence>
<evidence type="ECO:0000256" key="5">
    <source>
        <dbReference type="ARBA" id="ARBA00022837"/>
    </source>
</evidence>
<comment type="caution">
    <text evidence="11">The sequence shown here is derived from an EMBL/GenBank/DDBJ whole genome shotgun (WGS) entry which is preliminary data.</text>
</comment>
<evidence type="ECO:0000259" key="9">
    <source>
        <dbReference type="PROSITE" id="PS50053"/>
    </source>
</evidence>
<evidence type="ECO:0000259" key="10">
    <source>
        <dbReference type="PROSITE" id="PS50222"/>
    </source>
</evidence>
<dbReference type="PROSITE" id="PS50003">
    <property type="entry name" value="PH_DOMAIN"/>
    <property type="match status" value="3"/>
</dbReference>
<keyword evidence="4" id="KW-0677">Repeat</keyword>
<dbReference type="PRINTS" id="PR00348">
    <property type="entry name" value="UBIQUITIN"/>
</dbReference>
<evidence type="ECO:0000256" key="4">
    <source>
        <dbReference type="ARBA" id="ARBA00022737"/>
    </source>
</evidence>
<dbReference type="InterPro" id="IPR001849">
    <property type="entry name" value="PH_domain"/>
</dbReference>
<dbReference type="PANTHER" id="PTHR23055:SF178">
    <property type="entry name" value="NEUROCALCIN HOMOLOG"/>
    <property type="match status" value="1"/>
</dbReference>
<dbReference type="InterPro" id="IPR028846">
    <property type="entry name" value="Recoverin"/>
</dbReference>
<feature type="domain" description="PH" evidence="8">
    <location>
        <begin position="162"/>
        <end position="256"/>
    </location>
</feature>
<evidence type="ECO:0000256" key="6">
    <source>
        <dbReference type="ARBA" id="ARBA00023288"/>
    </source>
</evidence>
<feature type="domain" description="EF-hand" evidence="10">
    <location>
        <begin position="756"/>
        <end position="791"/>
    </location>
</feature>
<dbReference type="EMBL" id="JAOAOG010000175">
    <property type="protein sequence ID" value="KAJ6242361.1"/>
    <property type="molecule type" value="Genomic_DNA"/>
</dbReference>
<keyword evidence="6" id="KW-0449">Lipoprotein</keyword>
<feature type="domain" description="Ubiquitin-like" evidence="9">
    <location>
        <begin position="1"/>
        <end position="69"/>
    </location>
</feature>
<organism evidence="11 12">
    <name type="scientific">Anaeramoeba flamelloides</name>
    <dbReference type="NCBI Taxonomy" id="1746091"/>
    <lineage>
        <taxon>Eukaryota</taxon>
        <taxon>Metamonada</taxon>
        <taxon>Anaeramoebidae</taxon>
        <taxon>Anaeramoeba</taxon>
    </lineage>
</organism>
<dbReference type="InterPro" id="IPR002048">
    <property type="entry name" value="EF_hand_dom"/>
</dbReference>
<keyword evidence="12" id="KW-1185">Reference proteome</keyword>
<comment type="similarity">
    <text evidence="1">Belongs to the recoverin family.</text>
</comment>
<keyword evidence="3" id="KW-0479">Metal-binding</keyword>
<evidence type="ECO:0000256" key="2">
    <source>
        <dbReference type="ARBA" id="ARBA00022707"/>
    </source>
</evidence>
<dbReference type="PANTHER" id="PTHR23055">
    <property type="entry name" value="CALCIUM BINDING PROTEINS"/>
    <property type="match status" value="1"/>
</dbReference>
<keyword evidence="5" id="KW-0106">Calcium</keyword>
<reference evidence="11" key="1">
    <citation type="submission" date="2022-08" db="EMBL/GenBank/DDBJ databases">
        <title>Novel sulfate-reducing endosymbionts in the free-living metamonad Anaeramoeba.</title>
        <authorList>
            <person name="Jerlstrom-Hultqvist J."/>
            <person name="Cepicka I."/>
            <person name="Gallot-Lavallee L."/>
            <person name="Salas-Leiva D."/>
            <person name="Curtis B.A."/>
            <person name="Zahonova K."/>
            <person name="Pipaliya S."/>
            <person name="Dacks J."/>
            <person name="Roger A.J."/>
        </authorList>
    </citation>
    <scope>NUCLEOTIDE SEQUENCE</scope>
    <source>
        <strain evidence="11">Schooner1</strain>
    </source>
</reference>
<proteinExistence type="inferred from homology"/>
<evidence type="ECO:0000256" key="7">
    <source>
        <dbReference type="SAM" id="MobiDB-lite"/>
    </source>
</evidence>
<keyword evidence="2" id="KW-0519">Myristate</keyword>
<dbReference type="Gene3D" id="3.10.20.90">
    <property type="entry name" value="Phosphatidylinositol 3-kinase Catalytic Subunit, Chain A, domain 1"/>
    <property type="match status" value="1"/>
</dbReference>
<feature type="domain" description="PH" evidence="8">
    <location>
        <begin position="268"/>
        <end position="370"/>
    </location>
</feature>
<dbReference type="InterPro" id="IPR000626">
    <property type="entry name" value="Ubiquitin-like_dom"/>
</dbReference>
<dbReference type="InterPro" id="IPR011993">
    <property type="entry name" value="PH-like_dom_sf"/>
</dbReference>
<name>A0ABQ8YCT6_9EUKA</name>
<accession>A0ABQ8YCT6</accession>